<protein>
    <submittedName>
        <fullName evidence="1">Uncharacterized protein</fullName>
    </submittedName>
</protein>
<accession>C6BTD5</accession>
<proteinExistence type="predicted"/>
<dbReference type="Proteomes" id="UP000002601">
    <property type="component" value="Chromosome"/>
</dbReference>
<evidence type="ECO:0000313" key="1">
    <source>
        <dbReference type="EMBL" id="ACS81616.1"/>
    </source>
</evidence>
<dbReference type="STRING" id="526222.Desal_3570"/>
<dbReference type="AlphaFoldDB" id="C6BTD5"/>
<evidence type="ECO:0000313" key="2">
    <source>
        <dbReference type="Proteomes" id="UP000002601"/>
    </source>
</evidence>
<dbReference type="eggNOG" id="ENOG5032DRJ">
    <property type="taxonomic scope" value="Bacteria"/>
</dbReference>
<organism evidence="1 2">
    <name type="scientific">Maridesulfovibrio salexigens (strain ATCC 14822 / DSM 2638 / NCIMB 8403 / VKM B-1763)</name>
    <name type="common">Desulfovibrio salexigens</name>
    <dbReference type="NCBI Taxonomy" id="526222"/>
    <lineage>
        <taxon>Bacteria</taxon>
        <taxon>Pseudomonadati</taxon>
        <taxon>Thermodesulfobacteriota</taxon>
        <taxon>Desulfovibrionia</taxon>
        <taxon>Desulfovibrionales</taxon>
        <taxon>Desulfovibrionaceae</taxon>
        <taxon>Maridesulfovibrio</taxon>
    </lineage>
</organism>
<dbReference type="OrthoDB" id="5457938at2"/>
<name>C6BTD5_MARSD</name>
<keyword evidence="2" id="KW-1185">Reference proteome</keyword>
<reference evidence="1 2" key="1">
    <citation type="submission" date="2009-06" db="EMBL/GenBank/DDBJ databases">
        <title>Complete sequence of Desulfovibrio salexigens DSM 2638.</title>
        <authorList>
            <consortium name="US DOE Joint Genome Institute"/>
            <person name="Lucas S."/>
            <person name="Copeland A."/>
            <person name="Lapidus A."/>
            <person name="Glavina del Rio T."/>
            <person name="Tice H."/>
            <person name="Bruce D."/>
            <person name="Goodwin L."/>
            <person name="Pitluck S."/>
            <person name="Munk A.C."/>
            <person name="Brettin T."/>
            <person name="Detter J.C."/>
            <person name="Han C."/>
            <person name="Tapia R."/>
            <person name="Larimer F."/>
            <person name="Land M."/>
            <person name="Hauser L."/>
            <person name="Kyrpides N."/>
            <person name="Anderson I."/>
            <person name="Wall J.D."/>
            <person name="Arkin A.P."/>
            <person name="Dehal P."/>
            <person name="Chivian D."/>
            <person name="Giles B."/>
            <person name="Hazen T.C."/>
        </authorList>
    </citation>
    <scope>NUCLEOTIDE SEQUENCE [LARGE SCALE GENOMIC DNA]</scope>
    <source>
        <strain evidence="2">ATCC 14822 / DSM 2638 / NCIMB 8403 / VKM B-1763</strain>
    </source>
</reference>
<sequence>MNGKVKKIIFLFIGLAVFASLGTYAIYSIGGKAPRPVLSSGYKFSKGISLARLEFSNGEIIKLNRSFWENREVLKKAVLTVAGQESDHGPKEMTPHAGLKFSLELTGKSGMTYSPENVFCKRGKLVDEISRYVVEGARILASYEAMPEFKDREVEIVDM</sequence>
<dbReference type="KEGG" id="dsa:Desal_3570"/>
<dbReference type="EMBL" id="CP001649">
    <property type="protein sequence ID" value="ACS81616.1"/>
    <property type="molecule type" value="Genomic_DNA"/>
</dbReference>
<dbReference type="HOGENOM" id="CLU_1657975_0_0_7"/>
<gene>
    <name evidence="1" type="ordered locus">Desal_3570</name>
</gene>
<dbReference type="RefSeq" id="WP_015853432.1">
    <property type="nucleotide sequence ID" value="NC_012881.1"/>
</dbReference>